<evidence type="ECO:0000256" key="3">
    <source>
        <dbReference type="ARBA" id="ARBA00023587"/>
    </source>
</evidence>
<feature type="domain" description="BMC" evidence="7">
    <location>
        <begin position="4"/>
        <end position="91"/>
    </location>
</feature>
<dbReference type="Proteomes" id="UP000185557">
    <property type="component" value="Unassembled WGS sequence"/>
</dbReference>
<dbReference type="STRING" id="549789.NIES30_18195"/>
<evidence type="ECO:0000313" key="8">
    <source>
        <dbReference type="EMBL" id="OKH45817.1"/>
    </source>
</evidence>
<sequence length="103" mass="10716">MAIAVGVIETQTFPAVLAAADAMVKAANVTVSVQDRSESGRQFVVIRGLVAEVKRAMEAGLVAAKACPNLAEVTSHVIIPNPTDNIDAILPIGFTSASEPFRV</sequence>
<keyword evidence="9" id="KW-1185">Reference proteome</keyword>
<reference evidence="8 9" key="1">
    <citation type="submission" date="2016-11" db="EMBL/GenBank/DDBJ databases">
        <title>Draft Genome Sequences of Nine Cyanobacterial Strains from Diverse Habitats.</title>
        <authorList>
            <person name="Zhu T."/>
            <person name="Hou S."/>
            <person name="Lu X."/>
            <person name="Hess W.R."/>
        </authorList>
    </citation>
    <scope>NUCLEOTIDE SEQUENCE [LARGE SCALE GENOMIC DNA]</scope>
    <source>
        <strain evidence="8 9">NIES-30</strain>
    </source>
</reference>
<dbReference type="InterPro" id="IPR046380">
    <property type="entry name" value="CcmK"/>
</dbReference>
<proteinExistence type="inferred from homology"/>
<dbReference type="GO" id="GO:0043886">
    <property type="term" value="F:structural constituent of carboxysome shell"/>
    <property type="evidence" value="ECO:0007669"/>
    <property type="project" value="UniProtKB-UniRule"/>
</dbReference>
<keyword evidence="5" id="KW-1283">Bacterial microcompartment</keyword>
<comment type="function">
    <text evidence="6">One of the shell proteins of the carboxysome, a polyhedral inclusion where RuBisCO (ribulose bisphosphate carboxylase, rbcL-rbcS) is sequestered. Assembles into hexamers which make sheets that form the facets of the polyhedral carboxysome. The hexamer central pore probably regulates metabolite flux.</text>
</comment>
<evidence type="ECO:0000256" key="5">
    <source>
        <dbReference type="ARBA" id="ARBA00024446"/>
    </source>
</evidence>
<comment type="caution">
    <text evidence="8">The sequence shown here is derived from an EMBL/GenBank/DDBJ whole genome shotgun (WGS) entry which is preliminary data.</text>
</comment>
<dbReference type="InterPro" id="IPR037233">
    <property type="entry name" value="CcmK-like_sf"/>
</dbReference>
<dbReference type="SMART" id="SM00877">
    <property type="entry name" value="BMC"/>
    <property type="match status" value="1"/>
</dbReference>
<protein>
    <recommendedName>
        <fullName evidence="6">Carboxysome shell protein CcmK</fullName>
    </recommendedName>
    <alternativeName>
        <fullName evidence="6">Carbon dioxide-concentrating mechanism protein CcmK</fullName>
    </alternativeName>
</protein>
<dbReference type="HAMAP" id="MF_00854">
    <property type="entry name" value="CcmK"/>
    <property type="match status" value="1"/>
</dbReference>
<dbReference type="AlphaFoldDB" id="A0A1U7J1K6"/>
<dbReference type="Pfam" id="PF00936">
    <property type="entry name" value="BMC"/>
    <property type="match status" value="1"/>
</dbReference>
<evidence type="ECO:0000256" key="1">
    <source>
        <dbReference type="ARBA" id="ARBA00022531"/>
    </source>
</evidence>
<dbReference type="GO" id="GO:0031470">
    <property type="term" value="C:carboxysome"/>
    <property type="evidence" value="ECO:0007669"/>
    <property type="project" value="UniProtKB-SubCell"/>
</dbReference>
<dbReference type="Gene3D" id="3.30.70.1710">
    <property type="match status" value="1"/>
</dbReference>
<dbReference type="InterPro" id="IPR000249">
    <property type="entry name" value="BMC_dom"/>
</dbReference>
<name>A0A1U7J1K6_9CYAN</name>
<dbReference type="RefSeq" id="WP_073609865.1">
    <property type="nucleotide sequence ID" value="NZ_MRCG01000015.1"/>
</dbReference>
<gene>
    <name evidence="6" type="primary">ccmK</name>
    <name evidence="8" type="ORF">NIES30_18195</name>
</gene>
<evidence type="ECO:0000256" key="4">
    <source>
        <dbReference type="ARBA" id="ARBA00023669"/>
    </source>
</evidence>
<evidence type="ECO:0000313" key="9">
    <source>
        <dbReference type="Proteomes" id="UP000185557"/>
    </source>
</evidence>
<evidence type="ECO:0000256" key="6">
    <source>
        <dbReference type="HAMAP-Rule" id="MF_00854"/>
    </source>
</evidence>
<dbReference type="SUPFAM" id="SSF143414">
    <property type="entry name" value="CcmK-like"/>
    <property type="match status" value="1"/>
</dbReference>
<dbReference type="EMBL" id="MRCG01000015">
    <property type="protein sequence ID" value="OKH45817.1"/>
    <property type="molecule type" value="Genomic_DNA"/>
</dbReference>
<dbReference type="PROSITE" id="PS51930">
    <property type="entry name" value="BMC_2"/>
    <property type="match status" value="1"/>
</dbReference>
<organism evidence="8 9">
    <name type="scientific">Phormidium tenue NIES-30</name>
    <dbReference type="NCBI Taxonomy" id="549789"/>
    <lineage>
        <taxon>Bacteria</taxon>
        <taxon>Bacillati</taxon>
        <taxon>Cyanobacteriota</taxon>
        <taxon>Cyanophyceae</taxon>
        <taxon>Oscillatoriophycideae</taxon>
        <taxon>Oscillatoriales</taxon>
        <taxon>Oscillatoriaceae</taxon>
        <taxon>Phormidium</taxon>
    </lineage>
</organism>
<comment type="domain">
    <text evidence="6">The tight homohexamer forms a small pore which is positively charged.</text>
</comment>
<keyword evidence="1 6" id="KW-0602">Photosynthesis</keyword>
<evidence type="ECO:0000256" key="2">
    <source>
        <dbReference type="ARBA" id="ARBA00023300"/>
    </source>
</evidence>
<dbReference type="GO" id="GO:0015979">
    <property type="term" value="P:photosynthesis"/>
    <property type="evidence" value="ECO:0007669"/>
    <property type="project" value="UniProtKB-KW"/>
</dbReference>
<accession>A0A1U7J1K6</accession>
<evidence type="ECO:0000259" key="7">
    <source>
        <dbReference type="PROSITE" id="PS51930"/>
    </source>
</evidence>
<comment type="subunit">
    <text evidence="6">Homohexamer. Interacts with CcmN and CcmO in the carboxysome.</text>
</comment>
<keyword evidence="4 6" id="KW-1282">Carboxysome</keyword>
<dbReference type="PANTHER" id="PTHR33941:SF13">
    <property type="entry name" value="CARBOXYSOME SHELL PROTEIN CCMK4"/>
    <property type="match status" value="1"/>
</dbReference>
<dbReference type="OrthoDB" id="7057533at2"/>
<dbReference type="PANTHER" id="PTHR33941">
    <property type="entry name" value="PROPANEDIOL UTILIZATION PROTEIN PDUA"/>
    <property type="match status" value="1"/>
</dbReference>
<comment type="similarity">
    <text evidence="6">Belongs to the bacterial microcompartments protein family. CcmK subfamily.</text>
</comment>
<dbReference type="InterPro" id="IPR050575">
    <property type="entry name" value="BMC_shell"/>
</dbReference>
<comment type="subcellular location">
    <subcellularLocation>
        <location evidence="3 6">Carboxysome</location>
    </subcellularLocation>
</comment>
<dbReference type="InterPro" id="IPR044872">
    <property type="entry name" value="CcmK/CsoS1_BMC"/>
</dbReference>
<keyword evidence="2 6" id="KW-0120">Carbon dioxide fixation</keyword>
<dbReference type="GO" id="GO:0015977">
    <property type="term" value="P:carbon fixation"/>
    <property type="evidence" value="ECO:0007669"/>
    <property type="project" value="UniProtKB-UniRule"/>
</dbReference>